<proteinExistence type="predicted"/>
<evidence type="ECO:0000313" key="1">
    <source>
        <dbReference type="EMBL" id="CAF4347991.1"/>
    </source>
</evidence>
<organism evidence="1 2">
    <name type="scientific">Didymodactylos carnosus</name>
    <dbReference type="NCBI Taxonomy" id="1234261"/>
    <lineage>
        <taxon>Eukaryota</taxon>
        <taxon>Metazoa</taxon>
        <taxon>Spiralia</taxon>
        <taxon>Gnathifera</taxon>
        <taxon>Rotifera</taxon>
        <taxon>Eurotatoria</taxon>
        <taxon>Bdelloidea</taxon>
        <taxon>Philodinida</taxon>
        <taxon>Philodinidae</taxon>
        <taxon>Didymodactylos</taxon>
    </lineage>
</organism>
<dbReference type="EMBL" id="CAJOBC010086748">
    <property type="protein sequence ID" value="CAF4347991.1"/>
    <property type="molecule type" value="Genomic_DNA"/>
</dbReference>
<sequence length="26" mass="2791">MIRDVTTPILPIPIPLGIGGIGIDRY</sequence>
<accession>A0A8S2V187</accession>
<feature type="non-terminal residue" evidence="1">
    <location>
        <position position="26"/>
    </location>
</feature>
<gene>
    <name evidence="1" type="ORF">SRO942_LOCUS36666</name>
</gene>
<dbReference type="AlphaFoldDB" id="A0A8S2V187"/>
<reference evidence="1" key="1">
    <citation type="submission" date="2021-02" db="EMBL/GenBank/DDBJ databases">
        <authorList>
            <person name="Nowell W R."/>
        </authorList>
    </citation>
    <scope>NUCLEOTIDE SEQUENCE</scope>
</reference>
<evidence type="ECO:0000313" key="2">
    <source>
        <dbReference type="Proteomes" id="UP000681722"/>
    </source>
</evidence>
<name>A0A8S2V187_9BILA</name>
<comment type="caution">
    <text evidence="1">The sequence shown here is derived from an EMBL/GenBank/DDBJ whole genome shotgun (WGS) entry which is preliminary data.</text>
</comment>
<dbReference type="Proteomes" id="UP000681722">
    <property type="component" value="Unassembled WGS sequence"/>
</dbReference>
<protein>
    <submittedName>
        <fullName evidence="1">Uncharacterized protein</fullName>
    </submittedName>
</protein>